<comment type="caution">
    <text evidence="10">The sequence shown here is derived from an EMBL/GenBank/DDBJ whole genome shotgun (WGS) entry which is preliminary data.</text>
</comment>
<protein>
    <submittedName>
        <fullName evidence="10">Uncharacterized protein</fullName>
    </submittedName>
</protein>
<evidence type="ECO:0000256" key="3">
    <source>
        <dbReference type="ARBA" id="ARBA00022490"/>
    </source>
</evidence>
<name>A0AAE0H0S3_9CHLO</name>
<dbReference type="InterPro" id="IPR002151">
    <property type="entry name" value="Kinesin_light"/>
</dbReference>
<comment type="similarity">
    <text evidence="2">Belongs to the kinesin light chain family.</text>
</comment>
<keyword evidence="6" id="KW-0802">TPR repeat</keyword>
<gene>
    <name evidence="10" type="ORF">CYMTET_4744</name>
</gene>
<evidence type="ECO:0000256" key="9">
    <source>
        <dbReference type="ARBA" id="ARBA00023212"/>
    </source>
</evidence>
<evidence type="ECO:0000256" key="8">
    <source>
        <dbReference type="ARBA" id="ARBA00023175"/>
    </source>
</evidence>
<keyword evidence="5" id="KW-0677">Repeat</keyword>
<evidence type="ECO:0000313" key="10">
    <source>
        <dbReference type="EMBL" id="KAK3287759.1"/>
    </source>
</evidence>
<dbReference type="Pfam" id="PF13181">
    <property type="entry name" value="TPR_8"/>
    <property type="match status" value="1"/>
</dbReference>
<accession>A0AAE0H0S3</accession>
<dbReference type="PANTHER" id="PTHR45783:SF3">
    <property type="entry name" value="KINESIN LIGHT CHAIN"/>
    <property type="match status" value="1"/>
</dbReference>
<dbReference type="SMART" id="SM00028">
    <property type="entry name" value="TPR"/>
    <property type="match status" value="4"/>
</dbReference>
<dbReference type="EMBL" id="LGRX02000745">
    <property type="protein sequence ID" value="KAK3287759.1"/>
    <property type="molecule type" value="Genomic_DNA"/>
</dbReference>
<dbReference type="GO" id="GO:0007018">
    <property type="term" value="P:microtubule-based movement"/>
    <property type="evidence" value="ECO:0007669"/>
    <property type="project" value="TreeGrafter"/>
</dbReference>
<proteinExistence type="inferred from homology"/>
<dbReference type="Gene3D" id="1.25.40.10">
    <property type="entry name" value="Tetratricopeptide repeat domain"/>
    <property type="match status" value="2"/>
</dbReference>
<evidence type="ECO:0000256" key="5">
    <source>
        <dbReference type="ARBA" id="ARBA00022737"/>
    </source>
</evidence>
<dbReference type="GO" id="GO:0005871">
    <property type="term" value="C:kinesin complex"/>
    <property type="evidence" value="ECO:0007669"/>
    <property type="project" value="InterPro"/>
</dbReference>
<evidence type="ECO:0000256" key="7">
    <source>
        <dbReference type="ARBA" id="ARBA00023054"/>
    </source>
</evidence>
<keyword evidence="8" id="KW-0505">Motor protein</keyword>
<dbReference type="AlphaFoldDB" id="A0AAE0H0S3"/>
<evidence type="ECO:0000256" key="6">
    <source>
        <dbReference type="ARBA" id="ARBA00022803"/>
    </source>
</evidence>
<dbReference type="SUPFAM" id="SSF48452">
    <property type="entry name" value="TPR-like"/>
    <property type="match status" value="2"/>
</dbReference>
<dbReference type="Pfam" id="PF13424">
    <property type="entry name" value="TPR_12"/>
    <property type="match status" value="1"/>
</dbReference>
<dbReference type="Proteomes" id="UP001190700">
    <property type="component" value="Unassembled WGS sequence"/>
</dbReference>
<dbReference type="GO" id="GO:0019894">
    <property type="term" value="F:kinesin binding"/>
    <property type="evidence" value="ECO:0007669"/>
    <property type="project" value="TreeGrafter"/>
</dbReference>
<dbReference type="GO" id="GO:0005737">
    <property type="term" value="C:cytoplasm"/>
    <property type="evidence" value="ECO:0007669"/>
    <property type="project" value="TreeGrafter"/>
</dbReference>
<dbReference type="GO" id="GO:0005874">
    <property type="term" value="C:microtubule"/>
    <property type="evidence" value="ECO:0007669"/>
    <property type="project" value="UniProtKB-KW"/>
</dbReference>
<keyword evidence="3" id="KW-0963">Cytoplasm</keyword>
<organism evidence="10 11">
    <name type="scientific">Cymbomonas tetramitiformis</name>
    <dbReference type="NCBI Taxonomy" id="36881"/>
    <lineage>
        <taxon>Eukaryota</taxon>
        <taxon>Viridiplantae</taxon>
        <taxon>Chlorophyta</taxon>
        <taxon>Pyramimonadophyceae</taxon>
        <taxon>Pyramimonadales</taxon>
        <taxon>Pyramimonadaceae</taxon>
        <taxon>Cymbomonas</taxon>
    </lineage>
</organism>
<dbReference type="PANTHER" id="PTHR45783">
    <property type="entry name" value="KINESIN LIGHT CHAIN"/>
    <property type="match status" value="1"/>
</dbReference>
<evidence type="ECO:0000313" key="11">
    <source>
        <dbReference type="Proteomes" id="UP001190700"/>
    </source>
</evidence>
<evidence type="ECO:0000256" key="1">
    <source>
        <dbReference type="ARBA" id="ARBA00004245"/>
    </source>
</evidence>
<comment type="subcellular location">
    <subcellularLocation>
        <location evidence="1">Cytoplasm</location>
        <location evidence="1">Cytoskeleton</location>
    </subcellularLocation>
</comment>
<dbReference type="InterPro" id="IPR019734">
    <property type="entry name" value="TPR_rpt"/>
</dbReference>
<evidence type="ECO:0000256" key="2">
    <source>
        <dbReference type="ARBA" id="ARBA00009622"/>
    </source>
</evidence>
<sequence>MDISSIQNALQLVGKFNRQSKDCGVRLGFLVKFLQEISEGHFKYEVEFSTHDLVEQYIRPAVKQQQCRFVDLIPPHHVGPASIFVSHRWQGSFSELITTLCKHLNFGEDAEAANNFLWLDVFAVNQNTGTLANKVDVDSFEETLRQTSITLFKLDEQGTALRRVWCLYELWKTFVHRGAETLQVMSYDVEWTRLKEVFYGVDVEAAEAFHQSDKETILSDIKADIGFQNFNELLRDALVDSTSRQAQAADVNDENARIDAQLTSSTMLCEAGRYEEGEQAAREALLVAEGAKGPEALKLIGRCLNQMSNLLKEQGKFQEAIPHQERAVAVGREVLGEEHPTVASRLISLADMTSAEGRYLDARLAYEQAIDILLRVHGEEHMHVALGLNSLANLLDAHGQYEEALGQAKRALLIREKLYQEFHPELAESLQTLGVIYHHLQDNGAGQECLERSINVFSKTLGPAHPKTVKVRESFKT</sequence>
<keyword evidence="4" id="KW-0493">Microtubule</keyword>
<keyword evidence="7" id="KW-0175">Coiled coil</keyword>
<reference evidence="10 11" key="1">
    <citation type="journal article" date="2015" name="Genome Biol. Evol.">
        <title>Comparative Genomics of a Bacterivorous Green Alga Reveals Evolutionary Causalities and Consequences of Phago-Mixotrophic Mode of Nutrition.</title>
        <authorList>
            <person name="Burns J.A."/>
            <person name="Paasch A."/>
            <person name="Narechania A."/>
            <person name="Kim E."/>
        </authorList>
    </citation>
    <scope>NUCLEOTIDE SEQUENCE [LARGE SCALE GENOMIC DNA]</scope>
    <source>
        <strain evidence="10 11">PLY_AMNH</strain>
    </source>
</reference>
<dbReference type="Pfam" id="PF13374">
    <property type="entry name" value="TPR_10"/>
    <property type="match status" value="1"/>
</dbReference>
<keyword evidence="11" id="KW-1185">Reference proteome</keyword>
<evidence type="ECO:0000256" key="4">
    <source>
        <dbReference type="ARBA" id="ARBA00022701"/>
    </source>
</evidence>
<keyword evidence="9" id="KW-0206">Cytoskeleton</keyword>
<dbReference type="InterPro" id="IPR011990">
    <property type="entry name" value="TPR-like_helical_dom_sf"/>
</dbReference>